<evidence type="ECO:0000313" key="2">
    <source>
        <dbReference type="EMBL" id="GGD57459.1"/>
    </source>
</evidence>
<name>A0A916YR61_9SPHN</name>
<protein>
    <recommendedName>
        <fullName evidence="1">ChrR-like cupin domain-containing protein</fullName>
    </recommendedName>
</protein>
<dbReference type="RefSeq" id="WP_066772728.1">
    <property type="nucleotide sequence ID" value="NZ_BMIP01000001.1"/>
</dbReference>
<dbReference type="SUPFAM" id="SSF51182">
    <property type="entry name" value="RmlC-like cupins"/>
    <property type="match status" value="1"/>
</dbReference>
<dbReference type="InterPro" id="IPR011051">
    <property type="entry name" value="RmlC_Cupin_sf"/>
</dbReference>
<accession>A0A916YR61</accession>
<dbReference type="OrthoDB" id="9801227at2"/>
<gene>
    <name evidence="2" type="ORF">GCM10010990_03370</name>
</gene>
<dbReference type="EMBL" id="BMIP01000001">
    <property type="protein sequence ID" value="GGD57459.1"/>
    <property type="molecule type" value="Genomic_DNA"/>
</dbReference>
<proteinExistence type="predicted"/>
<organism evidence="2 3">
    <name type="scientific">Croceicoccus mobilis</name>
    <dbReference type="NCBI Taxonomy" id="1703339"/>
    <lineage>
        <taxon>Bacteria</taxon>
        <taxon>Pseudomonadati</taxon>
        <taxon>Pseudomonadota</taxon>
        <taxon>Alphaproteobacteria</taxon>
        <taxon>Sphingomonadales</taxon>
        <taxon>Erythrobacteraceae</taxon>
        <taxon>Croceicoccus</taxon>
    </lineage>
</organism>
<dbReference type="CDD" id="cd20302">
    <property type="entry name" value="cupin_DAD"/>
    <property type="match status" value="1"/>
</dbReference>
<dbReference type="InterPro" id="IPR025979">
    <property type="entry name" value="ChrR-like_cupin_dom"/>
</dbReference>
<sequence length="135" mass="15409">MSIDECLVPKEDRKWLQLAEGIDIQVLFSSNETGRWTVLIRGQKGASFARHKHYGAGEYYVVKGRMDYRMGSAVEGTYGYEPLGVVHEETTFTEYTELYFSNFGPVLFLDDDDNVISILDNYLLESLQNPEVPRG</sequence>
<feature type="domain" description="ChrR-like cupin" evidence="1">
    <location>
        <begin position="7"/>
        <end position="106"/>
    </location>
</feature>
<evidence type="ECO:0000313" key="3">
    <source>
        <dbReference type="Proteomes" id="UP000612349"/>
    </source>
</evidence>
<keyword evidence="3" id="KW-1185">Reference proteome</keyword>
<reference evidence="2" key="1">
    <citation type="journal article" date="2014" name="Int. J. Syst. Evol. Microbiol.">
        <title>Complete genome sequence of Corynebacterium casei LMG S-19264T (=DSM 44701T), isolated from a smear-ripened cheese.</title>
        <authorList>
            <consortium name="US DOE Joint Genome Institute (JGI-PGF)"/>
            <person name="Walter F."/>
            <person name="Albersmeier A."/>
            <person name="Kalinowski J."/>
            <person name="Ruckert C."/>
        </authorList>
    </citation>
    <scope>NUCLEOTIDE SEQUENCE</scope>
    <source>
        <strain evidence="2">CGMCC 1.15360</strain>
    </source>
</reference>
<dbReference type="InterPro" id="IPR014710">
    <property type="entry name" value="RmlC-like_jellyroll"/>
</dbReference>
<dbReference type="Gene3D" id="2.60.120.10">
    <property type="entry name" value="Jelly Rolls"/>
    <property type="match status" value="1"/>
</dbReference>
<evidence type="ECO:0000259" key="1">
    <source>
        <dbReference type="Pfam" id="PF12973"/>
    </source>
</evidence>
<dbReference type="Pfam" id="PF12973">
    <property type="entry name" value="Cupin_7"/>
    <property type="match status" value="1"/>
</dbReference>
<dbReference type="Proteomes" id="UP000612349">
    <property type="component" value="Unassembled WGS sequence"/>
</dbReference>
<comment type="caution">
    <text evidence="2">The sequence shown here is derived from an EMBL/GenBank/DDBJ whole genome shotgun (WGS) entry which is preliminary data.</text>
</comment>
<dbReference type="AlphaFoldDB" id="A0A916YR61"/>
<reference evidence="2" key="2">
    <citation type="submission" date="2020-09" db="EMBL/GenBank/DDBJ databases">
        <authorList>
            <person name="Sun Q."/>
            <person name="Zhou Y."/>
        </authorList>
    </citation>
    <scope>NUCLEOTIDE SEQUENCE</scope>
    <source>
        <strain evidence="2">CGMCC 1.15360</strain>
    </source>
</reference>